<dbReference type="EMBL" id="JAWLKA010000016">
    <property type="protein sequence ID" value="MDV6284067.1"/>
    <property type="molecule type" value="Genomic_DNA"/>
</dbReference>
<name>A0ABU4CKI1_RHOJO</name>
<accession>A0ABU4CKI1</accession>
<dbReference type="Pfam" id="PF01979">
    <property type="entry name" value="Amidohydro_1"/>
    <property type="match status" value="1"/>
</dbReference>
<dbReference type="SUPFAM" id="SSF51338">
    <property type="entry name" value="Composite domain of metallo-dependent hydrolases"/>
    <property type="match status" value="1"/>
</dbReference>
<dbReference type="InterPro" id="IPR011059">
    <property type="entry name" value="Metal-dep_hydrolase_composite"/>
</dbReference>
<reference evidence="2 3" key="1">
    <citation type="submission" date="2023-10" db="EMBL/GenBank/DDBJ databases">
        <title>Development of a sustainable strategy for remediation of hydrocarbon-contaminated territories based on the waste exchange concept.</title>
        <authorList>
            <person name="Krivoruchko A."/>
        </authorList>
    </citation>
    <scope>NUCLEOTIDE SEQUENCE [LARGE SCALE GENOMIC DNA]</scope>
    <source>
        <strain evidence="2 3">IEGM 60</strain>
    </source>
</reference>
<organism evidence="2 3">
    <name type="scientific">Rhodococcus jostii</name>
    <dbReference type="NCBI Taxonomy" id="132919"/>
    <lineage>
        <taxon>Bacteria</taxon>
        <taxon>Bacillati</taxon>
        <taxon>Actinomycetota</taxon>
        <taxon>Actinomycetes</taxon>
        <taxon>Mycobacteriales</taxon>
        <taxon>Nocardiaceae</taxon>
        <taxon>Rhodococcus</taxon>
    </lineage>
</organism>
<dbReference type="PANTHER" id="PTHR43135">
    <property type="entry name" value="ALPHA-D-RIBOSE 1-METHYLPHOSPHONATE 5-TRIPHOSPHATE DIPHOSPHATASE"/>
    <property type="match status" value="1"/>
</dbReference>
<dbReference type="InterPro" id="IPR032466">
    <property type="entry name" value="Metal_Hydrolase"/>
</dbReference>
<gene>
    <name evidence="2" type="ORF">R3Q59_26595</name>
</gene>
<comment type="caution">
    <text evidence="2">The sequence shown here is derived from an EMBL/GenBank/DDBJ whole genome shotgun (WGS) entry which is preliminary data.</text>
</comment>
<keyword evidence="3" id="KW-1185">Reference proteome</keyword>
<dbReference type="InterPro" id="IPR006680">
    <property type="entry name" value="Amidohydro-rel"/>
</dbReference>
<protein>
    <submittedName>
        <fullName evidence="2">Amidohydrolase family protein</fullName>
    </submittedName>
</protein>
<evidence type="ECO:0000313" key="2">
    <source>
        <dbReference type="EMBL" id="MDV6284067.1"/>
    </source>
</evidence>
<dbReference type="SUPFAM" id="SSF51556">
    <property type="entry name" value="Metallo-dependent hydrolases"/>
    <property type="match status" value="1"/>
</dbReference>
<dbReference type="CDD" id="cd01299">
    <property type="entry name" value="Met_dep_hydrolase_A"/>
    <property type="match status" value="1"/>
</dbReference>
<dbReference type="Gene3D" id="2.30.40.10">
    <property type="entry name" value="Urease, subunit C, domain 1"/>
    <property type="match status" value="1"/>
</dbReference>
<dbReference type="Gene3D" id="3.20.20.140">
    <property type="entry name" value="Metal-dependent hydrolases"/>
    <property type="match status" value="1"/>
</dbReference>
<evidence type="ECO:0000313" key="3">
    <source>
        <dbReference type="Proteomes" id="UP001185737"/>
    </source>
</evidence>
<dbReference type="Proteomes" id="UP001185737">
    <property type="component" value="Unassembled WGS sequence"/>
</dbReference>
<sequence length="441" mass="46899">MRTRVVNAHTLEPSTGERQKNVWIDIADGRIAASGAGEAPATAGDIRVIDAGGGTVMPGLVDAHVHILVTSTDAADRAQWTPGYATVRALRSAGDMLRRGFTTVRDVGGADHGMARALQEGLAPGPRLIFGGKALSQTGGHGDFRSLNDDSQPCCQLKPDFGRIADGVDAVRHAARDEFRKGAHHLKLVVSGGVASPTDEISAVQYTPEEIRAAVVEAENHNRYVTVHAYHPRAVNQALKAGVRCVEHGNLIDDESIRLLVEQDAFLVPTIITYEAMYEAGAASGLSAGSLKKLDEVRTAAVAALEQAHRAGVNLVYGSDLLGDLQTRQLDEFTIRARVQPNIDVIRSATSTAARLLGMEREIGTLAPGALADLLVLDGDPEQDLAVLTTPERHLRHVIHGGTVTDIATARPQYRAADGICSATAMTHAHEIPDRIAAEAR</sequence>
<dbReference type="InterPro" id="IPR051781">
    <property type="entry name" value="Metallo-dep_Hydrolase"/>
</dbReference>
<proteinExistence type="predicted"/>
<evidence type="ECO:0000259" key="1">
    <source>
        <dbReference type="Pfam" id="PF01979"/>
    </source>
</evidence>
<dbReference type="PANTHER" id="PTHR43135:SF3">
    <property type="entry name" value="ALPHA-D-RIBOSE 1-METHYLPHOSPHONATE 5-TRIPHOSPHATE DIPHOSPHATASE"/>
    <property type="match status" value="1"/>
</dbReference>
<dbReference type="InterPro" id="IPR057744">
    <property type="entry name" value="OTAase-like"/>
</dbReference>
<dbReference type="RefSeq" id="WP_283351692.1">
    <property type="nucleotide sequence ID" value="NZ_JAWLKA010000016.1"/>
</dbReference>
<feature type="domain" description="Amidohydrolase-related" evidence="1">
    <location>
        <begin position="55"/>
        <end position="402"/>
    </location>
</feature>